<dbReference type="RefSeq" id="WP_004439475.1">
    <property type="nucleotide sequence ID" value="NZ_JH414756.1"/>
</dbReference>
<comment type="caution">
    <text evidence="7">The sequence shown here is derived from an EMBL/GenBank/DDBJ whole genome shotgun (WGS) entry which is preliminary data.</text>
</comment>
<keyword evidence="4" id="KW-0788">Thiol protease</keyword>
<dbReference type="EMBL" id="ACWF01000106">
    <property type="protein sequence ID" value="EHL77752.1"/>
    <property type="molecule type" value="Genomic_DNA"/>
</dbReference>
<comment type="similarity">
    <text evidence="1">Belongs to the peptidase C40 family.</text>
</comment>
<dbReference type="InterPro" id="IPR038765">
    <property type="entry name" value="Papain-like_cys_pep_sf"/>
</dbReference>
<feature type="signal peptide" evidence="5">
    <location>
        <begin position="1"/>
        <end position="35"/>
    </location>
</feature>
<evidence type="ECO:0000313" key="8">
    <source>
        <dbReference type="Proteomes" id="UP000011747"/>
    </source>
</evidence>
<dbReference type="InterPro" id="IPR000064">
    <property type="entry name" value="NLP_P60_dom"/>
</dbReference>
<evidence type="ECO:0000256" key="2">
    <source>
        <dbReference type="ARBA" id="ARBA00022670"/>
    </source>
</evidence>
<evidence type="ECO:0000256" key="5">
    <source>
        <dbReference type="SAM" id="SignalP"/>
    </source>
</evidence>
<dbReference type="SUPFAM" id="SSF54001">
    <property type="entry name" value="Cysteine proteinases"/>
    <property type="match status" value="1"/>
</dbReference>
<dbReference type="AlphaFoldDB" id="G9QLW2"/>
<dbReference type="Gene3D" id="3.90.1720.10">
    <property type="entry name" value="endopeptidase domain like (from Nostoc punctiforme)"/>
    <property type="match status" value="1"/>
</dbReference>
<feature type="chain" id="PRO_5003526149" description="NlpC/P60 domain-containing protein" evidence="5">
    <location>
        <begin position="36"/>
        <end position="162"/>
    </location>
</feature>
<dbReference type="PROSITE" id="PS51935">
    <property type="entry name" value="NLPC_P60"/>
    <property type="match status" value="1"/>
</dbReference>
<gene>
    <name evidence="7" type="ORF">HMPREF1015_02020</name>
</gene>
<evidence type="ECO:0000259" key="6">
    <source>
        <dbReference type="PROSITE" id="PS51935"/>
    </source>
</evidence>
<evidence type="ECO:0000256" key="4">
    <source>
        <dbReference type="ARBA" id="ARBA00022807"/>
    </source>
</evidence>
<dbReference type="InterPro" id="IPR051202">
    <property type="entry name" value="Peptidase_C40"/>
</dbReference>
<dbReference type="GO" id="GO:0008234">
    <property type="term" value="F:cysteine-type peptidase activity"/>
    <property type="evidence" value="ECO:0007669"/>
    <property type="project" value="UniProtKB-KW"/>
</dbReference>
<organism evidence="7 8">
    <name type="scientific">Bacillus smithii 7_3_47FAA</name>
    <dbReference type="NCBI Taxonomy" id="665952"/>
    <lineage>
        <taxon>Bacteria</taxon>
        <taxon>Bacillati</taxon>
        <taxon>Bacillota</taxon>
        <taxon>Bacilli</taxon>
        <taxon>Bacillales</taxon>
        <taxon>Bacillaceae</taxon>
        <taxon>Bacillus</taxon>
    </lineage>
</organism>
<keyword evidence="5" id="KW-0732">Signal</keyword>
<keyword evidence="2" id="KW-0645">Protease</keyword>
<reference evidence="7 8" key="1">
    <citation type="submission" date="2011-09" db="EMBL/GenBank/DDBJ databases">
        <title>The Genome Sequence of Bacillus smithii 7_3_47FAA.</title>
        <authorList>
            <consortium name="The Broad Institute Genome Sequencing Platform"/>
            <person name="Earl A."/>
            <person name="Ward D."/>
            <person name="Feldgarden M."/>
            <person name="Gevers D."/>
            <person name="Daigneault M."/>
            <person name="Strauss J."/>
            <person name="Allen-Vercoe E."/>
            <person name="Young S.K."/>
            <person name="Zeng Q."/>
            <person name="Gargeya S."/>
            <person name="Fitzgerald M."/>
            <person name="Haas B."/>
            <person name="Abouelleil A."/>
            <person name="Alvarado L."/>
            <person name="Arachchi H.M."/>
            <person name="Berlin A."/>
            <person name="Brown A."/>
            <person name="Chapman S.B."/>
            <person name="Chen Z."/>
            <person name="Dunbar C."/>
            <person name="Freedman E."/>
            <person name="Gearin G."/>
            <person name="Goldberg J."/>
            <person name="Griggs A."/>
            <person name="Gujja S."/>
            <person name="Heiman D."/>
            <person name="Howarth C."/>
            <person name="Larson L."/>
            <person name="Lui A."/>
            <person name="MacDonald P.J.P."/>
            <person name="Montmayeur A."/>
            <person name="Murphy C."/>
            <person name="Neiman D."/>
            <person name="Pearson M."/>
            <person name="Priest M."/>
            <person name="Roberts A."/>
            <person name="Saif S."/>
            <person name="Shea T."/>
            <person name="Shenoy N."/>
            <person name="Sisk P."/>
            <person name="Stolte C."/>
            <person name="Sykes S."/>
            <person name="Wortman J."/>
            <person name="Nusbaum C."/>
            <person name="Birren B."/>
        </authorList>
    </citation>
    <scope>NUCLEOTIDE SEQUENCE [LARGE SCALE GENOMIC DNA]</scope>
    <source>
        <strain evidence="7 8">7_3_47FAA</strain>
    </source>
</reference>
<proteinExistence type="inferred from homology"/>
<sequence length="162" mass="17462">MVPVLSKSKWAFSLAAALTLAVSFLLAPLSSKAEAAAPVKGDKVAAYAKTLVGKPYKYGGTSEKGFDASGFVQYVYLKSANVKLPRTVADQFKQGQKVDYNHLQPGDLVFFKLDGKKVSFVGIYLGNSQFIAATSKGVKIQPLGAKYWKPYFASGARILSQK</sequence>
<dbReference type="PATRIC" id="fig|665952.3.peg.2060"/>
<feature type="domain" description="NlpC/P60" evidence="6">
    <location>
        <begin position="38"/>
        <end position="159"/>
    </location>
</feature>
<keyword evidence="3" id="KW-0378">Hydrolase</keyword>
<dbReference type="PANTHER" id="PTHR47053">
    <property type="entry name" value="MUREIN DD-ENDOPEPTIDASE MEPH-RELATED"/>
    <property type="match status" value="1"/>
</dbReference>
<dbReference type="HOGENOM" id="CLU_016043_8_1_9"/>
<name>G9QLW2_9BACI</name>
<dbReference type="GO" id="GO:0006508">
    <property type="term" value="P:proteolysis"/>
    <property type="evidence" value="ECO:0007669"/>
    <property type="project" value="UniProtKB-KW"/>
</dbReference>
<keyword evidence="8" id="KW-1185">Reference proteome</keyword>
<dbReference type="PANTHER" id="PTHR47053:SF1">
    <property type="entry name" value="MUREIN DD-ENDOPEPTIDASE MEPH-RELATED"/>
    <property type="match status" value="1"/>
</dbReference>
<dbReference type="Pfam" id="PF00877">
    <property type="entry name" value="NLPC_P60"/>
    <property type="match status" value="1"/>
</dbReference>
<protein>
    <recommendedName>
        <fullName evidence="6">NlpC/P60 domain-containing protein</fullName>
    </recommendedName>
</protein>
<accession>G9QLW2</accession>
<evidence type="ECO:0000313" key="7">
    <source>
        <dbReference type="EMBL" id="EHL77752.1"/>
    </source>
</evidence>
<dbReference type="MEROPS" id="C40.004"/>
<dbReference type="GeneID" id="87583052"/>
<evidence type="ECO:0000256" key="3">
    <source>
        <dbReference type="ARBA" id="ARBA00022801"/>
    </source>
</evidence>
<evidence type="ECO:0000256" key="1">
    <source>
        <dbReference type="ARBA" id="ARBA00007074"/>
    </source>
</evidence>
<dbReference type="Proteomes" id="UP000011747">
    <property type="component" value="Unassembled WGS sequence"/>
</dbReference>